<proteinExistence type="predicted"/>
<name>X5E6W3_9BACT</name>
<organism evidence="3 5">
    <name type="scientific">Draconibacterium orientale</name>
    <dbReference type="NCBI Taxonomy" id="1168034"/>
    <lineage>
        <taxon>Bacteria</taxon>
        <taxon>Pseudomonadati</taxon>
        <taxon>Bacteroidota</taxon>
        <taxon>Bacteroidia</taxon>
        <taxon>Marinilabiliales</taxon>
        <taxon>Prolixibacteraceae</taxon>
        <taxon>Draconibacterium</taxon>
    </lineage>
</organism>
<accession>X5E6W3</accession>
<reference evidence="2 4" key="1">
    <citation type="submission" date="2014-03" db="EMBL/GenBank/DDBJ databases">
        <title>Complete genome sequence of a deeply braunched marine Bacteroidia bacterium Draconibacterium orientale type strain FH5T.</title>
        <authorList>
            <person name="Li X."/>
            <person name="Wang X."/>
            <person name="Xie Z."/>
            <person name="Du Z."/>
            <person name="Chen G."/>
        </authorList>
    </citation>
    <scope>NUCLEOTIDE SEQUENCE [LARGE SCALE GENOMIC DNA]</scope>
    <source>
        <strain evidence="2 4">FH5</strain>
    </source>
</reference>
<dbReference type="InterPro" id="IPR003594">
    <property type="entry name" value="HATPase_dom"/>
</dbReference>
<keyword evidence="3" id="KW-0808">Transferase</keyword>
<evidence type="ECO:0000313" key="4">
    <source>
        <dbReference type="Proteomes" id="UP000023772"/>
    </source>
</evidence>
<gene>
    <name evidence="2" type="ORF">FH5T_20805</name>
    <name evidence="3" type="ORF">SAMN05444285_13144</name>
</gene>
<dbReference type="GO" id="GO:0016301">
    <property type="term" value="F:kinase activity"/>
    <property type="evidence" value="ECO:0007669"/>
    <property type="project" value="UniProtKB-KW"/>
</dbReference>
<dbReference type="Gene3D" id="3.30.565.10">
    <property type="entry name" value="Histidine kinase-like ATPase, C-terminal domain"/>
    <property type="match status" value="1"/>
</dbReference>
<evidence type="ECO:0000259" key="1">
    <source>
        <dbReference type="SMART" id="SM00331"/>
    </source>
</evidence>
<evidence type="ECO:0000313" key="2">
    <source>
        <dbReference type="EMBL" id="AHW62396.1"/>
    </source>
</evidence>
<dbReference type="OrthoDB" id="9797578at2"/>
<dbReference type="InterPro" id="IPR039248">
    <property type="entry name" value="Ptase_RsbX"/>
</dbReference>
<dbReference type="PANTHER" id="PTHR35801">
    <property type="entry name" value="PHOSPHOSERINE PHOSPHATASE RSBX"/>
    <property type="match status" value="1"/>
</dbReference>
<dbReference type="Pfam" id="PF07228">
    <property type="entry name" value="SpoIIE"/>
    <property type="match status" value="1"/>
</dbReference>
<dbReference type="EMBL" id="CP007451">
    <property type="protein sequence ID" value="AHW62396.1"/>
    <property type="molecule type" value="Genomic_DNA"/>
</dbReference>
<dbReference type="Pfam" id="PF13581">
    <property type="entry name" value="HATPase_c_2"/>
    <property type="match status" value="1"/>
</dbReference>
<dbReference type="InterPro" id="IPR001932">
    <property type="entry name" value="PPM-type_phosphatase-like_dom"/>
</dbReference>
<sequence length="353" mass="39093">MEIVREQILTLQIEHESDIGISRRKSVSLAKQLGFDDVKTGEIAIMVTELVTNVLKHGGRKGKILVCELKTDEGQKAIEVWCCDSGPGIPDIEKAIKDGFSNKISLGIGLGSIRRFSDVFEINPEHTPFVNDNALHGLETYKTCIRTLKWVPNKKWIGTNRSISIGAASRGKPGENLNGDCYVINHISPTKTIAAVMDGLGHGKEAHLASQLAREQIILKANQPVDLLLQHMNAGTRGTRGLVASIVSIDTEKNKLQFSGIGNIESFIVSSNVKKNLLSYGGIIGHNMRTPRVFEYSFEPGDYICLSSDGITSRWRHEDFNWKDHPQSIAENLITNYARNNDDATILIIRYDT</sequence>
<protein>
    <submittedName>
        <fullName evidence="3">Anti-sigma regulatory factor (Ser/Thr protein kinase)</fullName>
    </submittedName>
</protein>
<dbReference type="Gene3D" id="3.60.40.10">
    <property type="entry name" value="PPM-type phosphatase domain"/>
    <property type="match status" value="1"/>
</dbReference>
<dbReference type="EMBL" id="FOHT01000031">
    <property type="protein sequence ID" value="SET95175.1"/>
    <property type="molecule type" value="Genomic_DNA"/>
</dbReference>
<dbReference type="SUPFAM" id="SSF55874">
    <property type="entry name" value="ATPase domain of HSP90 chaperone/DNA topoisomerase II/histidine kinase"/>
    <property type="match status" value="1"/>
</dbReference>
<dbReference type="SMART" id="SM00331">
    <property type="entry name" value="PP2C_SIG"/>
    <property type="match status" value="1"/>
</dbReference>
<dbReference type="InterPro" id="IPR036890">
    <property type="entry name" value="HATPase_C_sf"/>
</dbReference>
<evidence type="ECO:0000313" key="5">
    <source>
        <dbReference type="Proteomes" id="UP000181981"/>
    </source>
</evidence>
<reference evidence="3 5" key="2">
    <citation type="submission" date="2016-10" db="EMBL/GenBank/DDBJ databases">
        <authorList>
            <person name="de Groot N.N."/>
        </authorList>
    </citation>
    <scope>NUCLEOTIDE SEQUENCE [LARGE SCALE GENOMIC DNA]</scope>
    <source>
        <strain evidence="3 5">DSM 25947</strain>
    </source>
</reference>
<dbReference type="eggNOG" id="COG2172">
    <property type="taxonomic scope" value="Bacteria"/>
</dbReference>
<evidence type="ECO:0000313" key="3">
    <source>
        <dbReference type="EMBL" id="SET95175.1"/>
    </source>
</evidence>
<dbReference type="Proteomes" id="UP000023772">
    <property type="component" value="Chromosome"/>
</dbReference>
<dbReference type="AlphaFoldDB" id="X5E6W3"/>
<dbReference type="InterPro" id="IPR036457">
    <property type="entry name" value="PPM-type-like_dom_sf"/>
</dbReference>
<dbReference type="STRING" id="1168034.FH5T_20805"/>
<dbReference type="KEGG" id="dori:FH5T_20805"/>
<dbReference type="PANTHER" id="PTHR35801:SF1">
    <property type="entry name" value="PHOSPHOSERINE PHOSPHATASE RSBX"/>
    <property type="match status" value="1"/>
</dbReference>
<dbReference type="HOGENOM" id="CLU_066586_0_0_10"/>
<dbReference type="Proteomes" id="UP000181981">
    <property type="component" value="Unassembled WGS sequence"/>
</dbReference>
<dbReference type="CDD" id="cd16934">
    <property type="entry name" value="HATPase_RsbT-like"/>
    <property type="match status" value="1"/>
</dbReference>
<feature type="domain" description="PPM-type phosphatase" evidence="1">
    <location>
        <begin position="160"/>
        <end position="351"/>
    </location>
</feature>
<keyword evidence="3" id="KW-0418">Kinase</keyword>
<dbReference type="RefSeq" id="WP_038562791.1">
    <property type="nucleotide sequence ID" value="NZ_FOHT01000031.1"/>
</dbReference>
<keyword evidence="4" id="KW-1185">Reference proteome</keyword>
<dbReference type="SUPFAM" id="SSF81606">
    <property type="entry name" value="PP2C-like"/>
    <property type="match status" value="1"/>
</dbReference>